<dbReference type="EMBL" id="JBDIMF010000001">
    <property type="protein sequence ID" value="MEN2785597.1"/>
    <property type="molecule type" value="Genomic_DNA"/>
</dbReference>
<accession>A0ABU9XPV3</accession>
<evidence type="ECO:0000313" key="3">
    <source>
        <dbReference type="EMBL" id="MEN2785597.1"/>
    </source>
</evidence>
<sequence>MTTPMPAPPAAVPAREIGGIAVAAASHDEALALMLAAVEREAPAIFTFCNAHTVNLARSSVPLRKALRHATVFNDGIGMDIASKLLFGAPFPDNLNGTDLTPALLGALPEGIAVYLLGSPAGVAQDAQAVLAARFPTLRFAGAEHGWFAEADEPAIVERIRQSGAQLLIVGMGQPRQELWAARHAAALGIVQLCVGAYLDFAADRFPRAPLWVRQARLEWAFRLAQEPTRLAHRYLVGNAKFLINVVLERGRR</sequence>
<dbReference type="Pfam" id="PF03808">
    <property type="entry name" value="Glyco_tran_WecG"/>
    <property type="match status" value="1"/>
</dbReference>
<dbReference type="PANTHER" id="PTHR34136">
    <property type="match status" value="1"/>
</dbReference>
<keyword evidence="4" id="KW-1185">Reference proteome</keyword>
<evidence type="ECO:0000256" key="1">
    <source>
        <dbReference type="ARBA" id="ARBA00022676"/>
    </source>
</evidence>
<organism evidence="3 4">
    <name type="scientific">Sphingomonas qilianensis</name>
    <dbReference type="NCBI Taxonomy" id="1736690"/>
    <lineage>
        <taxon>Bacteria</taxon>
        <taxon>Pseudomonadati</taxon>
        <taxon>Pseudomonadota</taxon>
        <taxon>Alphaproteobacteria</taxon>
        <taxon>Sphingomonadales</taxon>
        <taxon>Sphingomonadaceae</taxon>
        <taxon>Sphingomonas</taxon>
    </lineage>
</organism>
<proteinExistence type="predicted"/>
<dbReference type="InterPro" id="IPR004629">
    <property type="entry name" value="WecG_TagA_CpsF"/>
</dbReference>
<keyword evidence="2" id="KW-0808">Transferase</keyword>
<gene>
    <name evidence="3" type="ORF">ABC969_04085</name>
</gene>
<dbReference type="RefSeq" id="WP_345863135.1">
    <property type="nucleotide sequence ID" value="NZ_JBDIMF010000001.1"/>
</dbReference>
<dbReference type="Proteomes" id="UP001404104">
    <property type="component" value="Unassembled WGS sequence"/>
</dbReference>
<protein>
    <submittedName>
        <fullName evidence="3">WecB/TagA/CpsF family glycosyltransferase</fullName>
    </submittedName>
</protein>
<evidence type="ECO:0000256" key="2">
    <source>
        <dbReference type="ARBA" id="ARBA00022679"/>
    </source>
</evidence>
<dbReference type="PANTHER" id="PTHR34136:SF1">
    <property type="entry name" value="UDP-N-ACETYL-D-MANNOSAMINURONIC ACID TRANSFERASE"/>
    <property type="match status" value="1"/>
</dbReference>
<name>A0ABU9XPV3_9SPHN</name>
<evidence type="ECO:0000313" key="4">
    <source>
        <dbReference type="Proteomes" id="UP001404104"/>
    </source>
</evidence>
<dbReference type="NCBIfam" id="TIGR00696">
    <property type="entry name" value="wecG_tagA_cpsF"/>
    <property type="match status" value="1"/>
</dbReference>
<comment type="caution">
    <text evidence="3">The sequence shown here is derived from an EMBL/GenBank/DDBJ whole genome shotgun (WGS) entry which is preliminary data.</text>
</comment>
<keyword evidence="1" id="KW-0328">Glycosyltransferase</keyword>
<reference evidence="3 4" key="1">
    <citation type="submission" date="2024-05" db="EMBL/GenBank/DDBJ databases">
        <authorList>
            <person name="Liu Q."/>
            <person name="Xin Y.-H."/>
        </authorList>
    </citation>
    <scope>NUCLEOTIDE SEQUENCE [LARGE SCALE GENOMIC DNA]</scope>
    <source>
        <strain evidence="3 4">CGMCC 1.15349</strain>
    </source>
</reference>
<dbReference type="CDD" id="cd06533">
    <property type="entry name" value="Glyco_transf_WecG_TagA"/>
    <property type="match status" value="1"/>
</dbReference>